<dbReference type="EMBL" id="CP048104">
    <property type="protein sequence ID" value="QKG83926.1"/>
    <property type="molecule type" value="Genomic_DNA"/>
</dbReference>
<evidence type="ECO:0000313" key="3">
    <source>
        <dbReference type="Proteomes" id="UP000503088"/>
    </source>
</evidence>
<dbReference type="KEGG" id="kpul:GXN76_05170"/>
<dbReference type="PROSITE" id="PS51186">
    <property type="entry name" value="GNAT"/>
    <property type="match status" value="1"/>
</dbReference>
<dbReference type="GO" id="GO:0016747">
    <property type="term" value="F:acyltransferase activity, transferring groups other than amino-acyl groups"/>
    <property type="evidence" value="ECO:0007669"/>
    <property type="project" value="InterPro"/>
</dbReference>
<dbReference type="CDD" id="cd04301">
    <property type="entry name" value="NAT_SF"/>
    <property type="match status" value="1"/>
</dbReference>
<sequence>MDYIVLTPSQLKKWRSSILLFAKKYGDRRITHKALRWLRNVKPGPFPEGTWMSVALEGRRLVGFICFGRYGMEEAFIVVHPSHRKKKVAETLLFHALEELDKVYTRVACDNVPSMKLCFSAGMIAFNLTTGPTGKPTLCFGGGEWSPEEFKKYMN</sequence>
<gene>
    <name evidence="2" type="ORF">GXN76_05170</name>
</gene>
<feature type="domain" description="N-acetyltransferase" evidence="1">
    <location>
        <begin position="1"/>
        <end position="155"/>
    </location>
</feature>
<proteinExistence type="predicted"/>
<evidence type="ECO:0000259" key="1">
    <source>
        <dbReference type="PROSITE" id="PS51186"/>
    </source>
</evidence>
<organism evidence="2 3">
    <name type="scientific">Kroppenstedtia pulmonis</name>
    <dbReference type="NCBI Taxonomy" id="1380685"/>
    <lineage>
        <taxon>Bacteria</taxon>
        <taxon>Bacillati</taxon>
        <taxon>Bacillota</taxon>
        <taxon>Bacilli</taxon>
        <taxon>Bacillales</taxon>
        <taxon>Thermoactinomycetaceae</taxon>
        <taxon>Kroppenstedtia</taxon>
    </lineage>
</organism>
<dbReference type="RefSeq" id="WP_173221127.1">
    <property type="nucleotide sequence ID" value="NZ_CP048104.1"/>
</dbReference>
<reference evidence="2 3" key="1">
    <citation type="submission" date="2020-01" db="EMBL/GenBank/DDBJ databases">
        <authorList>
            <person name="Gulvik C.A."/>
            <person name="Batra D.G."/>
        </authorList>
    </citation>
    <scope>NUCLEOTIDE SEQUENCE [LARGE SCALE GENOMIC DNA]</scope>
    <source>
        <strain evidence="2 3">W9323</strain>
    </source>
</reference>
<dbReference type="InterPro" id="IPR000182">
    <property type="entry name" value="GNAT_dom"/>
</dbReference>
<dbReference type="InterPro" id="IPR016181">
    <property type="entry name" value="Acyl_CoA_acyltransferase"/>
</dbReference>
<protein>
    <submittedName>
        <fullName evidence="2">GNAT family N-acetyltransferase</fullName>
    </submittedName>
</protein>
<accession>A0A7D4B1W2</accession>
<dbReference type="AlphaFoldDB" id="A0A7D4B1W2"/>
<keyword evidence="2" id="KW-0808">Transferase</keyword>
<evidence type="ECO:0000313" key="2">
    <source>
        <dbReference type="EMBL" id="QKG83926.1"/>
    </source>
</evidence>
<keyword evidence="3" id="KW-1185">Reference proteome</keyword>
<dbReference type="Pfam" id="PF00583">
    <property type="entry name" value="Acetyltransf_1"/>
    <property type="match status" value="1"/>
</dbReference>
<dbReference type="Gene3D" id="3.40.630.30">
    <property type="match status" value="1"/>
</dbReference>
<dbReference type="Proteomes" id="UP000503088">
    <property type="component" value="Chromosome"/>
</dbReference>
<name>A0A7D4B1W2_9BACL</name>
<dbReference type="SUPFAM" id="SSF55729">
    <property type="entry name" value="Acyl-CoA N-acyltransferases (Nat)"/>
    <property type="match status" value="1"/>
</dbReference>